<gene>
    <name evidence="1" type="ORF">BSAL_85610</name>
</gene>
<organism evidence="1 2">
    <name type="scientific">Bodo saltans</name>
    <name type="common">Flagellated protozoan</name>
    <dbReference type="NCBI Taxonomy" id="75058"/>
    <lineage>
        <taxon>Eukaryota</taxon>
        <taxon>Discoba</taxon>
        <taxon>Euglenozoa</taxon>
        <taxon>Kinetoplastea</taxon>
        <taxon>Metakinetoplastina</taxon>
        <taxon>Eubodonida</taxon>
        <taxon>Bodonidae</taxon>
        <taxon>Bodo</taxon>
    </lineage>
</organism>
<dbReference type="VEuPathDB" id="TriTrypDB:BSAL_85610"/>
<dbReference type="Proteomes" id="UP000051952">
    <property type="component" value="Unassembled WGS sequence"/>
</dbReference>
<sequence>MISVQRARFTGMQSQIFKMRFPDYFLHFFYKPSNARQVFDSANLVSFATAINAVNSLPCVNLRWGFGQSRAETSHAVQFKNHEGCTSLHVDNLRLVIKEVSRWASPTDSNTTTTVDASIPFFNSVIFLFLGLEFIISNPTIVWKWLINKSISVSRLHAFDVTDRNARIDVPNVFLSDESCCNAANQSWRVDGKCMVAPLSGGATRLLQLLQITQQENLTMGSVNAAWFTGLQVHPCILASNAQAGANGNDFVSIVCRGLSKPLLLDGDVAARFDNCPDRNPLEEVLPSAVDAYWETNSNRWVPLVHSGYMSLLNQRNDPFDTSHPHISSSSQTACSSSSTAKFTFQIAVFAFKQCSAPVEEYRRDKHHPKRNVVRQALDAVARTSSIVVFTEIDGGPLRDMQETLERAYGFDHHAVEMRNTETGVTHSSRGNNVVAWDKAMFRRICVNDPTDLKLSRWTFPGVVLEHRETGEIEYVVGVHLTPRREHRALLKQLLNVDKHCLPDNVKDRIAAIIFAGDFNFQYDSFTKALMADNRFLRSFEKQGKYGKRLALGAFAVSRDGGPLTCEGNSVWVNSWGTGKLGRKHSALKRSTDHPHPWYANVTVQH</sequence>
<keyword evidence="1" id="KW-0812">Transmembrane</keyword>
<dbReference type="Gene3D" id="3.60.10.10">
    <property type="entry name" value="Endonuclease/exonuclease/phosphatase"/>
    <property type="match status" value="1"/>
</dbReference>
<reference evidence="2" key="1">
    <citation type="submission" date="2015-09" db="EMBL/GenBank/DDBJ databases">
        <authorList>
            <consortium name="Pathogen Informatics"/>
        </authorList>
    </citation>
    <scope>NUCLEOTIDE SEQUENCE [LARGE SCALE GENOMIC DNA]</scope>
    <source>
        <strain evidence="2">Lake Konstanz</strain>
    </source>
</reference>
<dbReference type="InterPro" id="IPR036691">
    <property type="entry name" value="Endo/exonu/phosph_ase_sf"/>
</dbReference>
<evidence type="ECO:0000313" key="2">
    <source>
        <dbReference type="Proteomes" id="UP000051952"/>
    </source>
</evidence>
<dbReference type="AlphaFoldDB" id="A0A0S4J0W3"/>
<evidence type="ECO:0000313" key="1">
    <source>
        <dbReference type="EMBL" id="CUG78132.1"/>
    </source>
</evidence>
<name>A0A0S4J0W3_BODSA</name>
<keyword evidence="1" id="KW-0472">Membrane</keyword>
<dbReference type="EMBL" id="CYKH01001016">
    <property type="protein sequence ID" value="CUG78132.1"/>
    <property type="molecule type" value="Genomic_DNA"/>
</dbReference>
<accession>A0A0S4J0W3</accession>
<proteinExistence type="predicted"/>
<protein>
    <submittedName>
        <fullName evidence="1">Transmembrane protein, putative</fullName>
    </submittedName>
</protein>
<keyword evidence="2" id="KW-1185">Reference proteome</keyword>
<dbReference type="SUPFAM" id="SSF56219">
    <property type="entry name" value="DNase I-like"/>
    <property type="match status" value="1"/>
</dbReference>